<evidence type="ECO:0000313" key="2">
    <source>
        <dbReference type="Proteomes" id="UP000254875"/>
    </source>
</evidence>
<accession>A0A370NC77</accession>
<dbReference type="EMBL" id="QHKS01000005">
    <property type="protein sequence ID" value="RDK03186.1"/>
    <property type="molecule type" value="Genomic_DNA"/>
</dbReference>
<proteinExistence type="predicted"/>
<sequence>MNARYDIRHGDSTTADGRVIATSPGDTLDGVAVAYEGDAVWCPKCRTTGKIVCVGERLPDRGPGGRQSALGGDWCLCKCRPCPLLIPSQCRCGTGVWAVC</sequence>
<keyword evidence="2" id="KW-1185">Reference proteome</keyword>
<gene>
    <name evidence="1" type="ORF">DLM46_09905</name>
</gene>
<dbReference type="Pfam" id="PF05488">
    <property type="entry name" value="PAAR_motif"/>
    <property type="match status" value="1"/>
</dbReference>
<dbReference type="RefSeq" id="WP_115100578.1">
    <property type="nucleotide sequence ID" value="NZ_QHKS01000005.1"/>
</dbReference>
<dbReference type="Proteomes" id="UP000254875">
    <property type="component" value="Unassembled WGS sequence"/>
</dbReference>
<dbReference type="OrthoDB" id="8594232at2"/>
<dbReference type="AlphaFoldDB" id="A0A370NC77"/>
<reference evidence="2" key="1">
    <citation type="submission" date="2018-05" db="EMBL/GenBank/DDBJ databases">
        <authorList>
            <person name="Feng T."/>
        </authorList>
    </citation>
    <scope>NUCLEOTIDE SEQUENCE [LARGE SCALE GENOMIC DNA]</scope>
    <source>
        <strain evidence="2">S27</strain>
    </source>
</reference>
<protein>
    <submittedName>
        <fullName evidence="1">PAAR domain-containing protein</fullName>
    </submittedName>
</protein>
<dbReference type="CDD" id="cd14744">
    <property type="entry name" value="PAAR_CT_2"/>
    <property type="match status" value="1"/>
</dbReference>
<name>A0A370NC77_9BURK</name>
<evidence type="ECO:0000313" key="1">
    <source>
        <dbReference type="EMBL" id="RDK03186.1"/>
    </source>
</evidence>
<comment type="caution">
    <text evidence="1">The sequence shown here is derived from an EMBL/GenBank/DDBJ whole genome shotgun (WGS) entry which is preliminary data.</text>
</comment>
<organism evidence="1 2">
    <name type="scientific">Paraburkholderia lacunae</name>
    <dbReference type="NCBI Taxonomy" id="2211104"/>
    <lineage>
        <taxon>Bacteria</taxon>
        <taxon>Pseudomonadati</taxon>
        <taxon>Pseudomonadota</taxon>
        <taxon>Betaproteobacteria</taxon>
        <taxon>Burkholderiales</taxon>
        <taxon>Burkholderiaceae</taxon>
        <taxon>Paraburkholderia</taxon>
    </lineage>
</organism>
<dbReference type="InterPro" id="IPR008727">
    <property type="entry name" value="PAAR_motif"/>
</dbReference>